<dbReference type="FunFam" id="2.60.40.790:FF:000013">
    <property type="entry name" value="Very-long-chain (3R)-3-hydroxyacyl-CoA dehydratase"/>
    <property type="match status" value="1"/>
</dbReference>
<comment type="similarity">
    <text evidence="1">Belongs to the p23/wos2 family.</text>
</comment>
<dbReference type="InterPro" id="IPR008978">
    <property type="entry name" value="HSP20-like_chaperone"/>
</dbReference>
<accession>A0AAV9IVX7</accession>
<sequence>MTLTPDFCWAQRKDKVFVTLSVPNVKADTAELKVTPEGRVYFKGVGGELGSQKEYELDIQLLHEVDAKEAKCGVSARDVHFVIPKSESGKWWPRLLREPGRNVHLSVDWNLWVDEDEEDEFDFGKHFGSRDMADLDFGADDEGDDEDDDDDALGGEDEDEKPGDEDALKSESGTVEPANKTAPAEGNGEVPTATEAQ</sequence>
<dbReference type="GO" id="GO:0051879">
    <property type="term" value="F:Hsp90 protein binding"/>
    <property type="evidence" value="ECO:0007669"/>
    <property type="project" value="InterPro"/>
</dbReference>
<dbReference type="GO" id="GO:0051131">
    <property type="term" value="P:chaperone-mediated protein complex assembly"/>
    <property type="evidence" value="ECO:0007669"/>
    <property type="project" value="TreeGrafter"/>
</dbReference>
<dbReference type="EMBL" id="JANCYW010000008">
    <property type="protein sequence ID" value="KAK4536316.1"/>
    <property type="molecule type" value="Genomic_DNA"/>
</dbReference>
<feature type="compositionally biased region" description="Acidic residues" evidence="2">
    <location>
        <begin position="137"/>
        <end position="163"/>
    </location>
</feature>
<keyword evidence="5" id="KW-1185">Reference proteome</keyword>
<protein>
    <recommendedName>
        <fullName evidence="3">CS domain-containing protein</fullName>
    </recommendedName>
</protein>
<evidence type="ECO:0000256" key="1">
    <source>
        <dbReference type="ARBA" id="ARBA00025733"/>
    </source>
</evidence>
<feature type="domain" description="CS" evidence="3">
    <location>
        <begin position="2"/>
        <end position="96"/>
    </location>
</feature>
<reference evidence="4 5" key="1">
    <citation type="submission" date="2022-07" db="EMBL/GenBank/DDBJ databases">
        <title>Genome-wide signatures of adaptation to extreme environments.</title>
        <authorList>
            <person name="Cho C.H."/>
            <person name="Yoon H.S."/>
        </authorList>
    </citation>
    <scope>NUCLEOTIDE SEQUENCE [LARGE SCALE GENOMIC DNA]</scope>
    <source>
        <strain evidence="4 5">DBV 063 E5</strain>
    </source>
</reference>
<dbReference type="PANTHER" id="PTHR22932:SF1">
    <property type="entry name" value="CO-CHAPERONE PROTEIN DAF-41"/>
    <property type="match status" value="1"/>
</dbReference>
<dbReference type="Pfam" id="PF04969">
    <property type="entry name" value="CS"/>
    <property type="match status" value="1"/>
</dbReference>
<dbReference type="GO" id="GO:0051087">
    <property type="term" value="F:protein-folding chaperone binding"/>
    <property type="evidence" value="ECO:0007669"/>
    <property type="project" value="TreeGrafter"/>
</dbReference>
<proteinExistence type="inferred from homology"/>
<organism evidence="4 5">
    <name type="scientific">Cyanidium caldarium</name>
    <name type="common">Red alga</name>
    <dbReference type="NCBI Taxonomy" id="2771"/>
    <lineage>
        <taxon>Eukaryota</taxon>
        <taxon>Rhodophyta</taxon>
        <taxon>Bangiophyceae</taxon>
        <taxon>Cyanidiales</taxon>
        <taxon>Cyanidiaceae</taxon>
        <taxon>Cyanidium</taxon>
    </lineage>
</organism>
<dbReference type="InterPro" id="IPR045250">
    <property type="entry name" value="p23-like"/>
</dbReference>
<dbReference type="PANTHER" id="PTHR22932">
    <property type="entry name" value="TELOMERASE-BINDING PROTEIN P23 HSP90 CO-CHAPERONE"/>
    <property type="match status" value="1"/>
</dbReference>
<evidence type="ECO:0000313" key="5">
    <source>
        <dbReference type="Proteomes" id="UP001301350"/>
    </source>
</evidence>
<dbReference type="CDD" id="cd06465">
    <property type="entry name" value="p23_hB-ind1_like"/>
    <property type="match status" value="1"/>
</dbReference>
<evidence type="ECO:0000313" key="4">
    <source>
        <dbReference type="EMBL" id="KAK4536316.1"/>
    </source>
</evidence>
<name>A0AAV9IVX7_CYACA</name>
<dbReference type="Proteomes" id="UP001301350">
    <property type="component" value="Unassembled WGS sequence"/>
</dbReference>
<dbReference type="PROSITE" id="PS51203">
    <property type="entry name" value="CS"/>
    <property type="match status" value="1"/>
</dbReference>
<evidence type="ECO:0000259" key="3">
    <source>
        <dbReference type="PROSITE" id="PS51203"/>
    </source>
</evidence>
<dbReference type="AlphaFoldDB" id="A0AAV9IVX7"/>
<dbReference type="GO" id="GO:0006457">
    <property type="term" value="P:protein folding"/>
    <property type="evidence" value="ECO:0007669"/>
    <property type="project" value="TreeGrafter"/>
</dbReference>
<evidence type="ECO:0000256" key="2">
    <source>
        <dbReference type="SAM" id="MobiDB-lite"/>
    </source>
</evidence>
<comment type="caution">
    <text evidence="4">The sequence shown here is derived from an EMBL/GenBank/DDBJ whole genome shotgun (WGS) entry which is preliminary data.</text>
</comment>
<gene>
    <name evidence="4" type="ORF">CDCA_CDCA08G2341</name>
</gene>
<feature type="region of interest" description="Disordered" evidence="2">
    <location>
        <begin position="132"/>
        <end position="197"/>
    </location>
</feature>
<dbReference type="InterPro" id="IPR007052">
    <property type="entry name" value="CS_dom"/>
</dbReference>
<dbReference type="GO" id="GO:0005829">
    <property type="term" value="C:cytosol"/>
    <property type="evidence" value="ECO:0007669"/>
    <property type="project" value="TreeGrafter"/>
</dbReference>
<dbReference type="GO" id="GO:0005634">
    <property type="term" value="C:nucleus"/>
    <property type="evidence" value="ECO:0007669"/>
    <property type="project" value="TreeGrafter"/>
</dbReference>
<dbReference type="SUPFAM" id="SSF49764">
    <property type="entry name" value="HSP20-like chaperones"/>
    <property type="match status" value="1"/>
</dbReference>
<dbReference type="Gene3D" id="2.60.40.790">
    <property type="match status" value="1"/>
</dbReference>